<reference evidence="3 4" key="1">
    <citation type="submission" date="2024-01" db="EMBL/GenBank/DDBJ databases">
        <title>Genome insights into Plantactinospora sonchi sp. nov.</title>
        <authorList>
            <person name="Wang L."/>
        </authorList>
    </citation>
    <scope>NUCLEOTIDE SEQUENCE [LARGE SCALE GENOMIC DNA]</scope>
    <source>
        <strain evidence="3 4">NEAU-QY2</strain>
    </source>
</reference>
<keyword evidence="4" id="KW-1185">Reference proteome</keyword>
<dbReference type="EMBL" id="JAZGQK010000007">
    <property type="protein sequence ID" value="MEE6258983.1"/>
    <property type="molecule type" value="Genomic_DNA"/>
</dbReference>
<protein>
    <recommendedName>
        <fullName evidence="5">Alpha-galactosidase NEW3 domain-containing protein</fullName>
    </recommendedName>
</protein>
<organism evidence="3 4">
    <name type="scientific">Plantactinospora sonchi</name>
    <dbReference type="NCBI Taxonomy" id="1544735"/>
    <lineage>
        <taxon>Bacteria</taxon>
        <taxon>Bacillati</taxon>
        <taxon>Actinomycetota</taxon>
        <taxon>Actinomycetes</taxon>
        <taxon>Micromonosporales</taxon>
        <taxon>Micromonosporaceae</taxon>
        <taxon>Plantactinospora</taxon>
    </lineage>
</organism>
<name>A0ABU7RR54_9ACTN</name>
<evidence type="ECO:0000313" key="4">
    <source>
        <dbReference type="Proteomes" id="UP001332243"/>
    </source>
</evidence>
<sequence>MALPLRVTLSPERLDVVPGDAPTVAVTVTNTSDVVEHYVIDPLGLPEGWQARVEPEVTKLRPGETGTASITFGVRREPPAPAVSQVLGVLVRSRYREDVSCCEELPLTVAPVDRVALRIEPEVASGGRSAWYAVDVTNTGNTPVRLRLTATDPERRVLAQFQPPTVDLPTGTTVRALLTVKAPVPWNREKQRTLNIEAVGVGVAGQIRASFVQRPRFASRLTRVAGLAGGVLVLAAAVVVAALIARPGPSATPPTTPVAGADTGPSSGGNPVPAPSATAPAATPTAPTVTPTVAATPDVTSAAPSRPRDIDLTRPPGVSEGFVPSDAFREQGILLSGKPDPDGPPECATATATAVRVDGSGNRFLTAARPDGTGVCDFVPVQIRFVEPAASVEIRLGGSGERRLEVVYRDLSRTVEDDLTAEDDGRRGGIDYVVVRGLPADLTPVPPPAALQRLQFTPLPR</sequence>
<feature type="region of interest" description="Disordered" evidence="1">
    <location>
        <begin position="247"/>
        <end position="324"/>
    </location>
</feature>
<gene>
    <name evidence="3" type="ORF">V1633_10830</name>
</gene>
<dbReference type="RefSeq" id="WP_331214100.1">
    <property type="nucleotide sequence ID" value="NZ_JAZGQK010000007.1"/>
</dbReference>
<accession>A0ABU7RR54</accession>
<dbReference type="Proteomes" id="UP001332243">
    <property type="component" value="Unassembled WGS sequence"/>
</dbReference>
<evidence type="ECO:0008006" key="5">
    <source>
        <dbReference type="Google" id="ProtNLM"/>
    </source>
</evidence>
<keyword evidence="2" id="KW-0472">Membrane</keyword>
<proteinExistence type="predicted"/>
<comment type="caution">
    <text evidence="3">The sequence shown here is derived from an EMBL/GenBank/DDBJ whole genome shotgun (WGS) entry which is preliminary data.</text>
</comment>
<keyword evidence="2" id="KW-0812">Transmembrane</keyword>
<feature type="compositionally biased region" description="Low complexity" evidence="1">
    <location>
        <begin position="275"/>
        <end position="305"/>
    </location>
</feature>
<keyword evidence="2" id="KW-1133">Transmembrane helix</keyword>
<feature type="transmembrane region" description="Helical" evidence="2">
    <location>
        <begin position="224"/>
        <end position="245"/>
    </location>
</feature>
<evidence type="ECO:0000256" key="1">
    <source>
        <dbReference type="SAM" id="MobiDB-lite"/>
    </source>
</evidence>
<evidence type="ECO:0000256" key="2">
    <source>
        <dbReference type="SAM" id="Phobius"/>
    </source>
</evidence>
<evidence type="ECO:0000313" key="3">
    <source>
        <dbReference type="EMBL" id="MEE6258983.1"/>
    </source>
</evidence>